<evidence type="ECO:0000313" key="3">
    <source>
        <dbReference type="RefSeq" id="XP_014669130.1"/>
    </source>
</evidence>
<dbReference type="InterPro" id="IPR024836">
    <property type="entry name" value="JAKMIP"/>
</dbReference>
<keyword evidence="2" id="KW-1185">Reference proteome</keyword>
<feature type="coiled-coil region" evidence="1">
    <location>
        <begin position="114"/>
        <end position="178"/>
    </location>
</feature>
<dbReference type="Proteomes" id="UP000695022">
    <property type="component" value="Unplaced"/>
</dbReference>
<sequence>MSSTRRPDTGCLPADDSLRVANDSLREEILDLRSRLEAEQEKCRQLLRERAQGEREARVTERRISAEALRSSTARLCEEKQSELLRQKELLTQCYRAEMEKVIRSKDERFSKTKSELTRQNEELAAHLQVALQQQQAAQGRESTMKYEADIGRLKNEVAELRSNKRHLEEQLQTIIEADRQKATDIRAMHEQHQIELGRMRKDGKQEVVRLNWWRKTGGYRTAGGVNNVAITAVDTTSSRTVLLRVFALFDVYIFPELPEVSLCEDPGQCE</sequence>
<reference evidence="3" key="1">
    <citation type="submission" date="2025-08" db="UniProtKB">
        <authorList>
            <consortium name="RefSeq"/>
        </authorList>
    </citation>
    <scope>IDENTIFICATION</scope>
</reference>
<gene>
    <name evidence="3" type="primary">LOC106810335</name>
</gene>
<dbReference type="PANTHER" id="PTHR18935">
    <property type="entry name" value="GOLGIN SUBFAMILY A MEMBER 4-LIKE ISOFORM X1"/>
    <property type="match status" value="1"/>
</dbReference>
<protein>
    <submittedName>
        <fullName evidence="3">Janus kinase and microtubule-interacting protein 3-like</fullName>
    </submittedName>
</protein>
<proteinExistence type="predicted"/>
<name>A0ABM1EAA9_PRICU</name>
<dbReference type="PANTHER" id="PTHR18935:SF8">
    <property type="entry name" value="GOLGIN SUBFAMILY A MEMBER 4-LIKE ISOFORM X1"/>
    <property type="match status" value="1"/>
</dbReference>
<evidence type="ECO:0000256" key="1">
    <source>
        <dbReference type="SAM" id="Coils"/>
    </source>
</evidence>
<dbReference type="GeneID" id="106810335"/>
<dbReference type="RefSeq" id="XP_014669130.1">
    <property type="nucleotide sequence ID" value="XM_014813644.1"/>
</dbReference>
<evidence type="ECO:0000313" key="2">
    <source>
        <dbReference type="Proteomes" id="UP000695022"/>
    </source>
</evidence>
<keyword evidence="1" id="KW-0175">Coiled coil</keyword>
<accession>A0ABM1EAA9</accession>
<organism evidence="2 3">
    <name type="scientific">Priapulus caudatus</name>
    <name type="common">Priapulid worm</name>
    <dbReference type="NCBI Taxonomy" id="37621"/>
    <lineage>
        <taxon>Eukaryota</taxon>
        <taxon>Metazoa</taxon>
        <taxon>Ecdysozoa</taxon>
        <taxon>Scalidophora</taxon>
        <taxon>Priapulida</taxon>
        <taxon>Priapulimorpha</taxon>
        <taxon>Priapulimorphida</taxon>
        <taxon>Priapulidae</taxon>
        <taxon>Priapulus</taxon>
    </lineage>
</organism>
<feature type="coiled-coil region" evidence="1">
    <location>
        <begin position="22"/>
        <end position="63"/>
    </location>
</feature>